<feature type="transmembrane region" description="Helical" evidence="1">
    <location>
        <begin position="199"/>
        <end position="216"/>
    </location>
</feature>
<dbReference type="InterPro" id="IPR043128">
    <property type="entry name" value="Rev_trsase/Diguanyl_cyclase"/>
</dbReference>
<feature type="domain" description="GGDEF" evidence="2">
    <location>
        <begin position="248"/>
        <end position="393"/>
    </location>
</feature>
<dbReference type="PROSITE" id="PS50887">
    <property type="entry name" value="GGDEF"/>
    <property type="match status" value="1"/>
</dbReference>
<dbReference type="GO" id="GO:0052621">
    <property type="term" value="F:diguanylate cyclase activity"/>
    <property type="evidence" value="ECO:0007669"/>
    <property type="project" value="TreeGrafter"/>
</dbReference>
<dbReference type="SMART" id="SM00267">
    <property type="entry name" value="GGDEF"/>
    <property type="match status" value="1"/>
</dbReference>
<keyword evidence="1" id="KW-0472">Membrane</keyword>
<dbReference type="AlphaFoldDB" id="A0A806KCP2"/>
<accession>A0A806KCP2</accession>
<feature type="transmembrane region" description="Helical" evidence="1">
    <location>
        <begin position="6"/>
        <end position="25"/>
    </location>
</feature>
<feature type="transmembrane region" description="Helical" evidence="1">
    <location>
        <begin position="67"/>
        <end position="93"/>
    </location>
</feature>
<dbReference type="Pfam" id="PF00990">
    <property type="entry name" value="GGDEF"/>
    <property type="match status" value="1"/>
</dbReference>
<dbReference type="PANTHER" id="PTHR45138">
    <property type="entry name" value="REGULATORY COMPONENTS OF SENSORY TRANSDUCTION SYSTEM"/>
    <property type="match status" value="1"/>
</dbReference>
<dbReference type="PANTHER" id="PTHR45138:SF9">
    <property type="entry name" value="DIGUANYLATE CYCLASE DGCM-RELATED"/>
    <property type="match status" value="1"/>
</dbReference>
<organism evidence="3">
    <name type="scientific">uncultured bacterium contig00073</name>
    <dbReference type="NCBI Taxonomy" id="1181552"/>
    <lineage>
        <taxon>Bacteria</taxon>
        <taxon>environmental samples</taxon>
    </lineage>
</organism>
<dbReference type="Gene3D" id="3.30.70.270">
    <property type="match status" value="1"/>
</dbReference>
<evidence type="ECO:0000313" key="3">
    <source>
        <dbReference type="EMBL" id="AGS52367.1"/>
    </source>
</evidence>
<evidence type="ECO:0000256" key="1">
    <source>
        <dbReference type="SAM" id="Phobius"/>
    </source>
</evidence>
<dbReference type="InterPro" id="IPR000160">
    <property type="entry name" value="GGDEF_dom"/>
</dbReference>
<feature type="transmembrane region" description="Helical" evidence="1">
    <location>
        <begin position="37"/>
        <end position="55"/>
    </location>
</feature>
<name>A0A806KCP2_9BACT</name>
<feature type="transmembrane region" description="Helical" evidence="1">
    <location>
        <begin position="175"/>
        <end position="193"/>
    </location>
</feature>
<dbReference type="NCBIfam" id="TIGR00254">
    <property type="entry name" value="GGDEF"/>
    <property type="match status" value="1"/>
</dbReference>
<protein>
    <submittedName>
        <fullName evidence="3">GGDEF domain protein</fullName>
    </submittedName>
</protein>
<evidence type="ECO:0000259" key="2">
    <source>
        <dbReference type="PROSITE" id="PS50887"/>
    </source>
</evidence>
<proteinExistence type="predicted"/>
<dbReference type="SUPFAM" id="SSF55073">
    <property type="entry name" value="Nucleotide cyclase"/>
    <property type="match status" value="1"/>
</dbReference>
<sequence>MNIIIYTNGMLVTFLTIILITIDYLRKYNTDRFQRKLMIAILAFILISAMLEFTSRIIPVMELRTTTAMYCIMSIYLITRNAGFYLCAVFISYFTNANMARTKKLLYIVCVIIALNIISVILNLFFGYFFIISPENMFIRTKLYSIHLGINYLPIAIIIYDVLFTSKHILNIRTFLSIIFIIVASASAAIDIIFVETFFFWPCFSAAMLYIYFFIIRTDSKIDSLTGMGNRYSFNELIDRLSRQNIKEKYTVAILDLDRFKEINDNLGHLEGDNALRDMALIIKSCIRKTDIAARFGGDEFVLAAKAGKDEIIHIIDRIQKTIDSQNQMRKRPYQLYMSYGYDEYITGPKGDGHASQGGCGRTIQEFISHVDNLMYKHKESRRADMKTSITAKL</sequence>
<reference evidence="3" key="1">
    <citation type="submission" date="2012-03" db="EMBL/GenBank/DDBJ databases">
        <title>Functional metagenomics reveals considerable lignocellulase gene clusters in the gut microbiome of a wood-feeding higher termite.</title>
        <authorList>
            <person name="Liu N."/>
        </authorList>
    </citation>
    <scope>NUCLEOTIDE SEQUENCE</scope>
</reference>
<keyword evidence="1" id="KW-0812">Transmembrane</keyword>
<dbReference type="EMBL" id="JQ844190">
    <property type="protein sequence ID" value="AGS52367.1"/>
    <property type="molecule type" value="Genomic_DNA"/>
</dbReference>
<feature type="transmembrane region" description="Helical" evidence="1">
    <location>
        <begin position="105"/>
        <end position="131"/>
    </location>
</feature>
<feature type="transmembrane region" description="Helical" evidence="1">
    <location>
        <begin position="143"/>
        <end position="163"/>
    </location>
</feature>
<keyword evidence="1" id="KW-1133">Transmembrane helix</keyword>
<dbReference type="CDD" id="cd01949">
    <property type="entry name" value="GGDEF"/>
    <property type="match status" value="1"/>
</dbReference>
<dbReference type="InterPro" id="IPR029787">
    <property type="entry name" value="Nucleotide_cyclase"/>
</dbReference>
<dbReference type="InterPro" id="IPR050469">
    <property type="entry name" value="Diguanylate_Cyclase"/>
</dbReference>